<dbReference type="GO" id="GO:0016853">
    <property type="term" value="F:isomerase activity"/>
    <property type="evidence" value="ECO:0007669"/>
    <property type="project" value="UniProtKB-KW"/>
</dbReference>
<feature type="signal peptide" evidence="8">
    <location>
        <begin position="1"/>
        <end position="30"/>
    </location>
</feature>
<evidence type="ECO:0000259" key="9">
    <source>
        <dbReference type="PROSITE" id="PS50198"/>
    </source>
</evidence>
<dbReference type="Gene3D" id="3.10.50.40">
    <property type="match status" value="1"/>
</dbReference>
<dbReference type="InterPro" id="IPR027304">
    <property type="entry name" value="Trigger_fact/SurA_dom_sf"/>
</dbReference>
<evidence type="ECO:0000256" key="7">
    <source>
        <dbReference type="SAM" id="MobiDB-lite"/>
    </source>
</evidence>
<dbReference type="Proteomes" id="UP001277761">
    <property type="component" value="Unassembled WGS sequence"/>
</dbReference>
<dbReference type="SUPFAM" id="SSF109998">
    <property type="entry name" value="Triger factor/SurA peptide-binding domain-like"/>
    <property type="match status" value="1"/>
</dbReference>
<evidence type="ECO:0000256" key="4">
    <source>
        <dbReference type="ARBA" id="ARBA00023110"/>
    </source>
</evidence>
<keyword evidence="3 8" id="KW-0732">Signal</keyword>
<evidence type="ECO:0000313" key="11">
    <source>
        <dbReference type="Proteomes" id="UP001277761"/>
    </source>
</evidence>
<dbReference type="InterPro" id="IPR000297">
    <property type="entry name" value="PPIase_PpiC"/>
</dbReference>
<dbReference type="PROSITE" id="PS50198">
    <property type="entry name" value="PPIC_PPIASE_2"/>
    <property type="match status" value="1"/>
</dbReference>
<evidence type="ECO:0000256" key="1">
    <source>
        <dbReference type="ARBA" id="ARBA00000971"/>
    </source>
</evidence>
<keyword evidence="4 6" id="KW-0697">Rotamase</keyword>
<dbReference type="EC" id="5.2.1.8" evidence="2"/>
<dbReference type="PANTHER" id="PTHR47245:SF1">
    <property type="entry name" value="FOLDASE PROTEIN PRSA"/>
    <property type="match status" value="1"/>
</dbReference>
<accession>A0ABU4VJ98</accession>
<sequence length="393" mass="42614">MLRHARPTLAACAVGIPTALLLSGCGGLSADSVASVDGKDITKAQYDQSFKFATFQVNGPTALQGKNPKLIVPTPPDFKSCIAAIRAQMPKPAKGEPPVADATLKTQCKSGYDQMKQIAFESPIVQIVVAKEAEDNDVKVTDAELKKGWDAYLAQPNVLGGKQNLAKYKSVAGLTEEPLRAQQKTDALLQKLNAKIVKDRAKVSDKDVEAYYEKNKAQYTTPETRGLHIVLTKTEAKAQAAKRELDGGAKFADVAKKYSEDQVSKNAGGKLSGVTKGQQERGLEQAAFAAKKDEIVGPVKTESGYYVVRVDTITPAKVTPFAQVKELLKQRLVADKQSTAWTDWQEEITKKWRKKTECRDGYTSTFCKGYKEPTTPAPAPGGQQQAPAQQPAQ</sequence>
<dbReference type="SUPFAM" id="SSF54534">
    <property type="entry name" value="FKBP-like"/>
    <property type="match status" value="1"/>
</dbReference>
<keyword evidence="11" id="KW-1185">Reference proteome</keyword>
<feature type="compositionally biased region" description="Low complexity" evidence="7">
    <location>
        <begin position="380"/>
        <end position="393"/>
    </location>
</feature>
<gene>
    <name evidence="10" type="ORF">SK069_06430</name>
</gene>
<proteinExistence type="predicted"/>
<name>A0ABU4VJ98_9ACTN</name>
<reference evidence="10 11" key="1">
    <citation type="submission" date="2023-11" db="EMBL/GenBank/DDBJ databases">
        <authorList>
            <person name="Xu M."/>
            <person name="Jiang T."/>
        </authorList>
    </citation>
    <scope>NUCLEOTIDE SEQUENCE [LARGE SCALE GENOMIC DNA]</scope>
    <source>
        <strain evidence="10 11">SD</strain>
    </source>
</reference>
<dbReference type="PROSITE" id="PS01096">
    <property type="entry name" value="PPIC_PPIASE_1"/>
    <property type="match status" value="1"/>
</dbReference>
<feature type="chain" id="PRO_5046275333" description="peptidylprolyl isomerase" evidence="8">
    <location>
        <begin position="31"/>
        <end position="393"/>
    </location>
</feature>
<keyword evidence="5 6" id="KW-0413">Isomerase</keyword>
<evidence type="ECO:0000313" key="10">
    <source>
        <dbReference type="EMBL" id="MDX8151219.1"/>
    </source>
</evidence>
<dbReference type="Pfam" id="PF13145">
    <property type="entry name" value="Rotamase_2"/>
    <property type="match status" value="1"/>
</dbReference>
<evidence type="ECO:0000256" key="6">
    <source>
        <dbReference type="PROSITE-ProRule" id="PRU00278"/>
    </source>
</evidence>
<feature type="region of interest" description="Disordered" evidence="7">
    <location>
        <begin position="369"/>
        <end position="393"/>
    </location>
</feature>
<evidence type="ECO:0000256" key="3">
    <source>
        <dbReference type="ARBA" id="ARBA00022729"/>
    </source>
</evidence>
<organism evidence="10 11">
    <name type="scientific">Patulibacter brassicae</name>
    <dbReference type="NCBI Taxonomy" id="1705717"/>
    <lineage>
        <taxon>Bacteria</taxon>
        <taxon>Bacillati</taxon>
        <taxon>Actinomycetota</taxon>
        <taxon>Thermoleophilia</taxon>
        <taxon>Solirubrobacterales</taxon>
        <taxon>Patulibacteraceae</taxon>
        <taxon>Patulibacter</taxon>
    </lineage>
</organism>
<protein>
    <recommendedName>
        <fullName evidence="2">peptidylprolyl isomerase</fullName>
        <ecNumber evidence="2">5.2.1.8</ecNumber>
    </recommendedName>
</protein>
<evidence type="ECO:0000256" key="8">
    <source>
        <dbReference type="SAM" id="SignalP"/>
    </source>
</evidence>
<dbReference type="EMBL" id="JAXAVX010000002">
    <property type="protein sequence ID" value="MDX8151219.1"/>
    <property type="molecule type" value="Genomic_DNA"/>
</dbReference>
<dbReference type="InterPro" id="IPR023058">
    <property type="entry name" value="PPIase_PpiC_CS"/>
</dbReference>
<comment type="catalytic activity">
    <reaction evidence="1">
        <text>[protein]-peptidylproline (omega=180) = [protein]-peptidylproline (omega=0)</text>
        <dbReference type="Rhea" id="RHEA:16237"/>
        <dbReference type="Rhea" id="RHEA-COMP:10747"/>
        <dbReference type="Rhea" id="RHEA-COMP:10748"/>
        <dbReference type="ChEBI" id="CHEBI:83833"/>
        <dbReference type="ChEBI" id="CHEBI:83834"/>
        <dbReference type="EC" id="5.2.1.8"/>
    </reaction>
</comment>
<dbReference type="InterPro" id="IPR046357">
    <property type="entry name" value="PPIase_dom_sf"/>
</dbReference>
<comment type="caution">
    <text evidence="10">The sequence shown here is derived from an EMBL/GenBank/DDBJ whole genome shotgun (WGS) entry which is preliminary data.</text>
</comment>
<dbReference type="RefSeq" id="WP_319953369.1">
    <property type="nucleotide sequence ID" value="NZ_JAXAVX010000002.1"/>
</dbReference>
<dbReference type="InterPro" id="IPR050245">
    <property type="entry name" value="PrsA_foldase"/>
</dbReference>
<dbReference type="PROSITE" id="PS51257">
    <property type="entry name" value="PROKAR_LIPOPROTEIN"/>
    <property type="match status" value="1"/>
</dbReference>
<dbReference type="PANTHER" id="PTHR47245">
    <property type="entry name" value="PEPTIDYLPROLYL ISOMERASE"/>
    <property type="match status" value="1"/>
</dbReference>
<evidence type="ECO:0000256" key="5">
    <source>
        <dbReference type="ARBA" id="ARBA00023235"/>
    </source>
</evidence>
<feature type="domain" description="PpiC" evidence="9">
    <location>
        <begin position="221"/>
        <end position="312"/>
    </location>
</feature>
<evidence type="ECO:0000256" key="2">
    <source>
        <dbReference type="ARBA" id="ARBA00013194"/>
    </source>
</evidence>